<evidence type="ECO:0000313" key="2">
    <source>
        <dbReference type="EMBL" id="HIS92026.1"/>
    </source>
</evidence>
<name>A0A9D1FYW6_9FIRM</name>
<proteinExistence type="predicted"/>
<reference evidence="2" key="1">
    <citation type="submission" date="2020-10" db="EMBL/GenBank/DDBJ databases">
        <authorList>
            <person name="Gilroy R."/>
        </authorList>
    </citation>
    <scope>NUCLEOTIDE SEQUENCE</scope>
    <source>
        <strain evidence="2">13766</strain>
    </source>
</reference>
<comment type="caution">
    <text evidence="2">The sequence shown here is derived from an EMBL/GenBank/DDBJ whole genome shotgun (WGS) entry which is preliminary data.</text>
</comment>
<dbReference type="SUPFAM" id="SSF51658">
    <property type="entry name" value="Xylose isomerase-like"/>
    <property type="match status" value="1"/>
</dbReference>
<dbReference type="InterPro" id="IPR013022">
    <property type="entry name" value="Xyl_isomerase-like_TIM-brl"/>
</dbReference>
<reference evidence="2" key="2">
    <citation type="journal article" date="2021" name="PeerJ">
        <title>Extensive microbial diversity within the chicken gut microbiome revealed by metagenomics and culture.</title>
        <authorList>
            <person name="Gilroy R."/>
            <person name="Ravi A."/>
            <person name="Getino M."/>
            <person name="Pursley I."/>
            <person name="Horton D.L."/>
            <person name="Alikhan N.F."/>
            <person name="Baker D."/>
            <person name="Gharbi K."/>
            <person name="Hall N."/>
            <person name="Watson M."/>
            <person name="Adriaenssens E.M."/>
            <person name="Foster-Nyarko E."/>
            <person name="Jarju S."/>
            <person name="Secka A."/>
            <person name="Antonio M."/>
            <person name="Oren A."/>
            <person name="Chaudhuri R.R."/>
            <person name="La Ragione R."/>
            <person name="Hildebrand F."/>
            <person name="Pallen M.J."/>
        </authorList>
    </citation>
    <scope>NUCLEOTIDE SEQUENCE</scope>
    <source>
        <strain evidence="2">13766</strain>
    </source>
</reference>
<dbReference type="Proteomes" id="UP000824140">
    <property type="component" value="Unassembled WGS sequence"/>
</dbReference>
<protein>
    <submittedName>
        <fullName evidence="2">Sugar phosphate isomerase/epimerase</fullName>
    </submittedName>
</protein>
<dbReference type="InterPro" id="IPR036237">
    <property type="entry name" value="Xyl_isomerase-like_sf"/>
</dbReference>
<dbReference type="InterPro" id="IPR050312">
    <property type="entry name" value="IolE/XylAMocC-like"/>
</dbReference>
<sequence length="303" mass="34265">MRLSTSTNIMDRYQKVQSAVSMEDCIRRCHAAGYRVLDMNCHDMSNPGMPLAQDNWEAWAHHVADLAAELGIEFSQSHAHFYHFLHPDLQNLAWHEELLRRSIDCSAILGVRWMTVHAATEAQTKGFSHARSKRGNLEYFPPFFERALKKGVGIVLENMFDPNPLQRTYTASPEDLLDLVDAFHDARIGVCWDFGHANLVGIDQNMSLLQVGSRLKSTHVSDNHGTSDEHLLPFYGLMDWQPLMNTLKQIGYAGDLTFEITPFLDRVPPAIRDTALRHTVEVGQYLMAMAESDGTPELGMREG</sequence>
<dbReference type="GO" id="GO:0016853">
    <property type="term" value="F:isomerase activity"/>
    <property type="evidence" value="ECO:0007669"/>
    <property type="project" value="UniProtKB-KW"/>
</dbReference>
<dbReference type="EMBL" id="DVJN01000063">
    <property type="protein sequence ID" value="HIS92026.1"/>
    <property type="molecule type" value="Genomic_DNA"/>
</dbReference>
<keyword evidence="2" id="KW-0413">Isomerase</keyword>
<dbReference type="Gene3D" id="3.20.20.150">
    <property type="entry name" value="Divalent-metal-dependent TIM barrel enzymes"/>
    <property type="match status" value="1"/>
</dbReference>
<dbReference type="PANTHER" id="PTHR12110">
    <property type="entry name" value="HYDROXYPYRUVATE ISOMERASE"/>
    <property type="match status" value="1"/>
</dbReference>
<evidence type="ECO:0000313" key="3">
    <source>
        <dbReference type="Proteomes" id="UP000824140"/>
    </source>
</evidence>
<feature type="domain" description="Xylose isomerase-like TIM barrel" evidence="1">
    <location>
        <begin position="27"/>
        <end position="261"/>
    </location>
</feature>
<accession>A0A9D1FYW6</accession>
<organism evidence="2 3">
    <name type="scientific">Candidatus Alectryocaccomicrobium excrementavium</name>
    <dbReference type="NCBI Taxonomy" id="2840668"/>
    <lineage>
        <taxon>Bacteria</taxon>
        <taxon>Bacillati</taxon>
        <taxon>Bacillota</taxon>
        <taxon>Clostridia</taxon>
        <taxon>Candidatus Alectryocaccomicrobium</taxon>
    </lineage>
</organism>
<gene>
    <name evidence="2" type="ORF">IAA84_03310</name>
</gene>
<evidence type="ECO:0000259" key="1">
    <source>
        <dbReference type="Pfam" id="PF01261"/>
    </source>
</evidence>
<dbReference type="PANTHER" id="PTHR12110:SF21">
    <property type="entry name" value="XYLOSE ISOMERASE-LIKE TIM BARREL DOMAIN-CONTAINING PROTEIN"/>
    <property type="match status" value="1"/>
</dbReference>
<dbReference type="AlphaFoldDB" id="A0A9D1FYW6"/>
<dbReference type="Pfam" id="PF01261">
    <property type="entry name" value="AP_endonuc_2"/>
    <property type="match status" value="1"/>
</dbReference>